<gene>
    <name evidence="1" type="ORF">LCPAC304_05490</name>
</gene>
<evidence type="ECO:0000313" key="1">
    <source>
        <dbReference type="EMBL" id="QBK92202.1"/>
    </source>
</evidence>
<dbReference type="EMBL" id="MK500568">
    <property type="protein sequence ID" value="QBK92202.1"/>
    <property type="molecule type" value="Genomic_DNA"/>
</dbReference>
<accession>A0A481ZA12</accession>
<protein>
    <submittedName>
        <fullName evidence="1">Uncharacterized protein</fullName>
    </submittedName>
</protein>
<sequence length="150" mass="17070">MDPIVKESLHSLVAEHYPQFYMFPDGGIVALHKMDVTAIVQTTPETILVRFSDDRCKSYVVSVESGDTETIRNLSDDLSQLYDLVVLPDGQAFDPYLKVNLVQPSTAKTILLVFDRDPLRIVVHKEEDDEEMLPHITNLVLRSYPHTNDE</sequence>
<reference evidence="1" key="1">
    <citation type="journal article" date="2019" name="MBio">
        <title>Virus Genomes from Deep Sea Sediments Expand the Ocean Megavirome and Support Independent Origins of Viral Gigantism.</title>
        <authorList>
            <person name="Backstrom D."/>
            <person name="Yutin N."/>
            <person name="Jorgensen S.L."/>
            <person name="Dharamshi J."/>
            <person name="Homa F."/>
            <person name="Zaremba-Niedwiedzka K."/>
            <person name="Spang A."/>
            <person name="Wolf Y.I."/>
            <person name="Koonin E.V."/>
            <person name="Ettema T.J."/>
        </authorList>
    </citation>
    <scope>NUCLEOTIDE SEQUENCE</scope>
</reference>
<proteinExistence type="predicted"/>
<name>A0A481ZA12_9VIRU</name>
<organism evidence="1">
    <name type="scientific">Pithovirus LCPAC304</name>
    <dbReference type="NCBI Taxonomy" id="2506594"/>
    <lineage>
        <taxon>Viruses</taxon>
        <taxon>Pithoviruses</taxon>
    </lineage>
</organism>